<feature type="compositionally biased region" description="Low complexity" evidence="2">
    <location>
        <begin position="217"/>
        <end position="226"/>
    </location>
</feature>
<evidence type="ECO:0000256" key="3">
    <source>
        <dbReference type="SAM" id="SignalP"/>
    </source>
</evidence>
<dbReference type="ZFIN" id="ZDB-GENE-070912-263">
    <property type="gene designation" value="si:ch73-14h1.2"/>
</dbReference>
<evidence type="ECO:0000313" key="7">
    <source>
        <dbReference type="ZFIN" id="ZDB-GENE-070912-263"/>
    </source>
</evidence>
<feature type="compositionally biased region" description="Pro residues" evidence="2">
    <location>
        <begin position="179"/>
        <end position="192"/>
    </location>
</feature>
<dbReference type="GO" id="GO:0016020">
    <property type="term" value="C:membrane"/>
    <property type="evidence" value="ECO:0000318"/>
    <property type="project" value="GO_Central"/>
</dbReference>
<dbReference type="GeneID" id="100004603"/>
<dbReference type="Gene3D" id="2.60.40.4060">
    <property type="entry name" value="Reeler domain"/>
    <property type="match status" value="1"/>
</dbReference>
<reference evidence="6" key="1">
    <citation type="submission" date="2025-08" db="UniProtKB">
        <authorList>
            <consortium name="RefSeq"/>
        </authorList>
    </citation>
    <scope>IDENTIFICATION</scope>
    <source>
        <strain evidence="6">Tuebingen</strain>
        <tissue evidence="6">Fibroblasts and whole tissue</tissue>
    </source>
</reference>
<dbReference type="OrthoDB" id="6418377at2759"/>
<dbReference type="AGR" id="ZFIN:ZDB-GENE-070912-263"/>
<dbReference type="AlphaFoldDB" id="A0A8M1RSC6"/>
<comment type="similarity">
    <text evidence="1">Belongs to the FRRS1 family.</text>
</comment>
<feature type="compositionally biased region" description="Polar residues" evidence="2">
    <location>
        <begin position="227"/>
        <end position="237"/>
    </location>
</feature>
<feature type="chain" id="PRO_5044340728" evidence="3">
    <location>
        <begin position="20"/>
        <end position="255"/>
    </location>
</feature>
<accession>A0A8M1RSC6</accession>
<keyword evidence="5" id="KW-1185">Reference proteome</keyword>
<dbReference type="InterPro" id="IPR002861">
    <property type="entry name" value="Reeler_dom"/>
</dbReference>
<protein>
    <submittedName>
        <fullName evidence="6">Defense protein 3</fullName>
    </submittedName>
</protein>
<feature type="domain" description="Reelin" evidence="4">
    <location>
        <begin position="14"/>
        <end position="179"/>
    </location>
</feature>
<dbReference type="PANTHER" id="PTHR45828:SF44">
    <property type="entry name" value="FERRIC-CHELATE REDUCTASE 1-RELATED"/>
    <property type="match status" value="1"/>
</dbReference>
<dbReference type="InterPro" id="IPR042307">
    <property type="entry name" value="Reeler_sf"/>
</dbReference>
<sequence>MYIQFVLLVFVLNLQAVTAYPHGRVSGVCSSMVPGHNGTYSSTNLDSPYTVTSDVLYYTDGQVITVTLQGNNTEFRGFLLQARNGMEPVGTFTIVGNSSQLLNCGTEGSAVSHNSSTLKSTVVAQWNAPNINNTDIQFRATFVQNFSVYWVGVASPLIRYLATDPLNSTIFPPNSTGLPPNPTGLPPNPTDLPPNSTSLPPNSTVFPPNSTVLPPNSTVSTTHTTVLSPATTKRNSSPSVSVTMCLLLLPLLAIF</sequence>
<name>A0A8M1RSC6_DANRE</name>
<dbReference type="Pfam" id="PF02014">
    <property type="entry name" value="Reeler"/>
    <property type="match status" value="1"/>
</dbReference>
<evidence type="ECO:0000313" key="6">
    <source>
        <dbReference type="RefSeq" id="XP_003197897.2"/>
    </source>
</evidence>
<proteinExistence type="inferred from homology"/>
<dbReference type="InterPro" id="IPR051237">
    <property type="entry name" value="Ferric-chelate_Red/DefProt"/>
</dbReference>
<dbReference type="Proteomes" id="UP000000437">
    <property type="component" value="Chromosome 2"/>
</dbReference>
<dbReference type="PROSITE" id="PS51019">
    <property type="entry name" value="REELIN"/>
    <property type="match status" value="1"/>
</dbReference>
<organism evidence="5 6">
    <name type="scientific">Danio rerio</name>
    <name type="common">Zebrafish</name>
    <name type="synonym">Brachydanio rerio</name>
    <dbReference type="NCBI Taxonomy" id="7955"/>
    <lineage>
        <taxon>Eukaryota</taxon>
        <taxon>Metazoa</taxon>
        <taxon>Chordata</taxon>
        <taxon>Craniata</taxon>
        <taxon>Vertebrata</taxon>
        <taxon>Euteleostomi</taxon>
        <taxon>Actinopterygii</taxon>
        <taxon>Neopterygii</taxon>
        <taxon>Teleostei</taxon>
        <taxon>Ostariophysi</taxon>
        <taxon>Cypriniformes</taxon>
        <taxon>Danionidae</taxon>
        <taxon>Danioninae</taxon>
        <taxon>Danio</taxon>
    </lineage>
</organism>
<dbReference type="PANTHER" id="PTHR45828">
    <property type="entry name" value="CYTOCHROME B561/FERRIC REDUCTASE TRANSMEMBRANE"/>
    <property type="match status" value="1"/>
</dbReference>
<feature type="signal peptide" evidence="3">
    <location>
        <begin position="1"/>
        <end position="19"/>
    </location>
</feature>
<evidence type="ECO:0000256" key="1">
    <source>
        <dbReference type="ARBA" id="ARBA00009195"/>
    </source>
</evidence>
<evidence type="ECO:0000313" key="5">
    <source>
        <dbReference type="Proteomes" id="UP000000437"/>
    </source>
</evidence>
<dbReference type="FunFam" id="2.60.40.4060:FF:000003">
    <property type="entry name" value="Ferric chelate reductase 1"/>
    <property type="match status" value="1"/>
</dbReference>
<keyword evidence="3" id="KW-0732">Signal</keyword>
<gene>
    <name evidence="6 7" type="primary">si:ch73-14h1.2</name>
</gene>
<feature type="region of interest" description="Disordered" evidence="2">
    <location>
        <begin position="172"/>
        <end position="237"/>
    </location>
</feature>
<feature type="compositionally biased region" description="Low complexity" evidence="2">
    <location>
        <begin position="193"/>
        <end position="204"/>
    </location>
</feature>
<dbReference type="CDD" id="cd08544">
    <property type="entry name" value="Reeler"/>
    <property type="match status" value="1"/>
</dbReference>
<feature type="compositionally biased region" description="Polar residues" evidence="2">
    <location>
        <begin position="205"/>
        <end position="216"/>
    </location>
</feature>
<evidence type="ECO:0000259" key="4">
    <source>
        <dbReference type="PROSITE" id="PS51019"/>
    </source>
</evidence>
<dbReference type="KEGG" id="dre:100004603"/>
<dbReference type="RefSeq" id="XP_003197897.2">
    <property type="nucleotide sequence ID" value="XM_003197849.2"/>
</dbReference>
<evidence type="ECO:0000256" key="2">
    <source>
        <dbReference type="SAM" id="MobiDB-lite"/>
    </source>
</evidence>